<reference evidence="2" key="1">
    <citation type="submission" date="2020-01" db="EMBL/GenBank/DDBJ databases">
        <authorList>
            <consortium name="DOE Joint Genome Institute"/>
            <person name="Haridas S."/>
            <person name="Albert R."/>
            <person name="Binder M."/>
            <person name="Bloem J."/>
            <person name="Labutti K."/>
            <person name="Salamov A."/>
            <person name="Andreopoulos B."/>
            <person name="Baker S.E."/>
            <person name="Barry K."/>
            <person name="Bills G."/>
            <person name="Bluhm B.H."/>
            <person name="Cannon C."/>
            <person name="Castanera R."/>
            <person name="Culley D.E."/>
            <person name="Daum C."/>
            <person name="Ezra D."/>
            <person name="Gonzalez J.B."/>
            <person name="Henrissat B."/>
            <person name="Kuo A."/>
            <person name="Liang C."/>
            <person name="Lipzen A."/>
            <person name="Lutzoni F."/>
            <person name="Magnuson J."/>
            <person name="Mondo S."/>
            <person name="Nolan M."/>
            <person name="Ohm R."/>
            <person name="Pangilinan J."/>
            <person name="Park H.-J."/>
            <person name="Ramirez L."/>
            <person name="Alfaro M."/>
            <person name="Sun H."/>
            <person name="Tritt A."/>
            <person name="Yoshinaga Y."/>
            <person name="Zwiers L.-H."/>
            <person name="Turgeon B.G."/>
            <person name="Goodwin S.B."/>
            <person name="Spatafora J.W."/>
            <person name="Crous P.W."/>
            <person name="Grigoriev I.V."/>
        </authorList>
    </citation>
    <scope>NUCLEOTIDE SEQUENCE</scope>
    <source>
        <strain evidence="2">CBS 394.84</strain>
    </source>
</reference>
<name>A0A9P4LAS7_9PLEO</name>
<evidence type="ECO:0000256" key="1">
    <source>
        <dbReference type="SAM" id="MobiDB-lite"/>
    </source>
</evidence>
<dbReference type="GeneID" id="63855828"/>
<sequence length="67" mass="7139">MMAFDSLVAFAGLSLSRGKKPVDARGAAVDDDTSTPETHTPYPSLLCCWQRRNPPLVAPWCVACGCG</sequence>
<feature type="region of interest" description="Disordered" evidence="1">
    <location>
        <begin position="17"/>
        <end position="39"/>
    </location>
</feature>
<proteinExistence type="predicted"/>
<dbReference type="AlphaFoldDB" id="A0A9P4LAS7"/>
<dbReference type="EMBL" id="ML976615">
    <property type="protein sequence ID" value="KAF1847672.1"/>
    <property type="molecule type" value="Genomic_DNA"/>
</dbReference>
<comment type="caution">
    <text evidence="2">The sequence shown here is derived from an EMBL/GenBank/DDBJ whole genome shotgun (WGS) entry which is preliminary data.</text>
</comment>
<organism evidence="2 3">
    <name type="scientific">Cucurbitaria berberidis CBS 394.84</name>
    <dbReference type="NCBI Taxonomy" id="1168544"/>
    <lineage>
        <taxon>Eukaryota</taxon>
        <taxon>Fungi</taxon>
        <taxon>Dikarya</taxon>
        <taxon>Ascomycota</taxon>
        <taxon>Pezizomycotina</taxon>
        <taxon>Dothideomycetes</taxon>
        <taxon>Pleosporomycetidae</taxon>
        <taxon>Pleosporales</taxon>
        <taxon>Pleosporineae</taxon>
        <taxon>Cucurbitariaceae</taxon>
        <taxon>Cucurbitaria</taxon>
    </lineage>
</organism>
<evidence type="ECO:0000313" key="3">
    <source>
        <dbReference type="Proteomes" id="UP000800039"/>
    </source>
</evidence>
<gene>
    <name evidence="2" type="ORF">K460DRAFT_62563</name>
</gene>
<accession>A0A9P4LAS7</accession>
<keyword evidence="3" id="KW-1185">Reference proteome</keyword>
<dbReference type="Proteomes" id="UP000800039">
    <property type="component" value="Unassembled WGS sequence"/>
</dbReference>
<evidence type="ECO:0000313" key="2">
    <source>
        <dbReference type="EMBL" id="KAF1847672.1"/>
    </source>
</evidence>
<dbReference type="RefSeq" id="XP_040790235.1">
    <property type="nucleotide sequence ID" value="XM_040938572.1"/>
</dbReference>
<protein>
    <submittedName>
        <fullName evidence="2">Uncharacterized protein</fullName>
    </submittedName>
</protein>